<comment type="similarity">
    <text evidence="1">Belongs to the thioesterase PaaI family.</text>
</comment>
<dbReference type="InterPro" id="IPR029069">
    <property type="entry name" value="HotDog_dom_sf"/>
</dbReference>
<dbReference type="RefSeq" id="WP_327788754.1">
    <property type="nucleotide sequence ID" value="NZ_JARGEQ010000082.1"/>
</dbReference>
<evidence type="ECO:0000259" key="3">
    <source>
        <dbReference type="Pfam" id="PF03061"/>
    </source>
</evidence>
<proteinExistence type="inferred from homology"/>
<sequence length="147" mass="15613">MARLKMTAEEFEVLAAEGVPYVGQLGCRVESFEAGRVVVRLPYREFLLRPGGTICGPAMMALADIVLYGAVLSMIGRVELAVTTDLTIHFLRKPGPGDLLAEGRLLKLGTRLAVGDVLIRSEGRDAPVAHATGTYAIPDPRPQGGAA</sequence>
<accession>A0AAP3UZ05</accession>
<dbReference type="InterPro" id="IPR039298">
    <property type="entry name" value="ACOT13"/>
</dbReference>
<dbReference type="Proteomes" id="UP001301140">
    <property type="component" value="Unassembled WGS sequence"/>
</dbReference>
<dbReference type="CDD" id="cd03443">
    <property type="entry name" value="PaaI_thioesterase"/>
    <property type="match status" value="1"/>
</dbReference>
<dbReference type="AlphaFoldDB" id="A0AAP3UZ05"/>
<dbReference type="NCBIfam" id="TIGR00369">
    <property type="entry name" value="unchar_dom_1"/>
    <property type="match status" value="1"/>
</dbReference>
<keyword evidence="2" id="KW-0378">Hydrolase</keyword>
<dbReference type="GO" id="GO:0047617">
    <property type="term" value="F:fatty acyl-CoA hydrolase activity"/>
    <property type="evidence" value="ECO:0007669"/>
    <property type="project" value="InterPro"/>
</dbReference>
<name>A0AAP3UZ05_9PROT</name>
<evidence type="ECO:0000256" key="2">
    <source>
        <dbReference type="ARBA" id="ARBA00022801"/>
    </source>
</evidence>
<feature type="domain" description="Thioesterase" evidence="3">
    <location>
        <begin position="51"/>
        <end position="124"/>
    </location>
</feature>
<evidence type="ECO:0000256" key="1">
    <source>
        <dbReference type="ARBA" id="ARBA00008324"/>
    </source>
</evidence>
<dbReference type="InterPro" id="IPR003736">
    <property type="entry name" value="PAAI_dom"/>
</dbReference>
<dbReference type="PANTHER" id="PTHR21660:SF1">
    <property type="entry name" value="ACYL-COENZYME A THIOESTERASE 13"/>
    <property type="match status" value="1"/>
</dbReference>
<evidence type="ECO:0000313" key="4">
    <source>
        <dbReference type="EMBL" id="MDF1586338.1"/>
    </source>
</evidence>
<organism evidence="4 5">
    <name type="scientific">Marinimicrococcus flavescens</name>
    <dbReference type="NCBI Taxonomy" id="3031815"/>
    <lineage>
        <taxon>Bacteria</taxon>
        <taxon>Pseudomonadati</taxon>
        <taxon>Pseudomonadota</taxon>
        <taxon>Alphaproteobacteria</taxon>
        <taxon>Geminicoccales</taxon>
        <taxon>Geminicoccaceae</taxon>
        <taxon>Marinimicrococcus</taxon>
    </lineage>
</organism>
<keyword evidence="5" id="KW-1185">Reference proteome</keyword>
<reference evidence="4 5" key="1">
    <citation type="submission" date="2023-03" db="EMBL/GenBank/DDBJ databases">
        <title>YIM 152171 draft genome.</title>
        <authorList>
            <person name="Yang Z."/>
        </authorList>
    </citation>
    <scope>NUCLEOTIDE SEQUENCE [LARGE SCALE GENOMIC DNA]</scope>
    <source>
        <strain evidence="4 5">YIM 152171</strain>
    </source>
</reference>
<dbReference type="PANTHER" id="PTHR21660">
    <property type="entry name" value="THIOESTERASE SUPERFAMILY MEMBER-RELATED"/>
    <property type="match status" value="1"/>
</dbReference>
<dbReference type="SUPFAM" id="SSF54637">
    <property type="entry name" value="Thioesterase/thiol ester dehydrase-isomerase"/>
    <property type="match status" value="1"/>
</dbReference>
<dbReference type="Pfam" id="PF03061">
    <property type="entry name" value="4HBT"/>
    <property type="match status" value="1"/>
</dbReference>
<comment type="caution">
    <text evidence="4">The sequence shown here is derived from an EMBL/GenBank/DDBJ whole genome shotgun (WGS) entry which is preliminary data.</text>
</comment>
<dbReference type="Gene3D" id="3.10.129.10">
    <property type="entry name" value="Hotdog Thioesterase"/>
    <property type="match status" value="1"/>
</dbReference>
<dbReference type="InterPro" id="IPR006683">
    <property type="entry name" value="Thioestr_dom"/>
</dbReference>
<protein>
    <submittedName>
        <fullName evidence="4">PaaI family thioesterase</fullName>
    </submittedName>
</protein>
<gene>
    <name evidence="4" type="ORF">PZ740_08055</name>
</gene>
<dbReference type="EMBL" id="JARGEQ010000082">
    <property type="protein sequence ID" value="MDF1586338.1"/>
    <property type="molecule type" value="Genomic_DNA"/>
</dbReference>
<evidence type="ECO:0000313" key="5">
    <source>
        <dbReference type="Proteomes" id="UP001301140"/>
    </source>
</evidence>